<name>S8F4K7_FOMSC</name>
<organism evidence="9 10">
    <name type="scientific">Fomitopsis schrenkii</name>
    <name type="common">Brown rot fungus</name>
    <dbReference type="NCBI Taxonomy" id="2126942"/>
    <lineage>
        <taxon>Eukaryota</taxon>
        <taxon>Fungi</taxon>
        <taxon>Dikarya</taxon>
        <taxon>Basidiomycota</taxon>
        <taxon>Agaricomycotina</taxon>
        <taxon>Agaricomycetes</taxon>
        <taxon>Polyporales</taxon>
        <taxon>Fomitopsis</taxon>
    </lineage>
</organism>
<dbReference type="GO" id="GO:0000328">
    <property type="term" value="C:fungal-type vacuole lumen"/>
    <property type="evidence" value="ECO:0007669"/>
    <property type="project" value="TreeGrafter"/>
</dbReference>
<feature type="binding site" evidence="7">
    <location>
        <position position="136"/>
    </location>
    <ligand>
        <name>Zn(2+)</name>
        <dbReference type="ChEBI" id="CHEBI:29105"/>
        <label>2</label>
    </ligand>
</feature>
<evidence type="ECO:0000313" key="10">
    <source>
        <dbReference type="Proteomes" id="UP000015241"/>
    </source>
</evidence>
<proteinExistence type="inferred from homology"/>
<dbReference type="Gene3D" id="3.40.630.10">
    <property type="entry name" value="Zn peptidases"/>
    <property type="match status" value="1"/>
</dbReference>
<dbReference type="InterPro" id="IPR001261">
    <property type="entry name" value="ArgE/DapE_CS"/>
</dbReference>
<dbReference type="HOGENOM" id="CLU_021802_11_0_1"/>
<dbReference type="STRING" id="743788.S8F4K7"/>
<dbReference type="FunCoup" id="S8F4K7">
    <property type="interactions" value="8"/>
</dbReference>
<evidence type="ECO:0000256" key="7">
    <source>
        <dbReference type="PIRSR" id="PIRSR037217-2"/>
    </source>
</evidence>
<dbReference type="EMBL" id="KE504252">
    <property type="protein sequence ID" value="EPS93889.1"/>
    <property type="molecule type" value="Genomic_DNA"/>
</dbReference>
<dbReference type="GO" id="GO:0046872">
    <property type="term" value="F:metal ion binding"/>
    <property type="evidence" value="ECO:0007669"/>
    <property type="project" value="UniProtKB-KW"/>
</dbReference>
<dbReference type="AlphaFoldDB" id="S8F4K7"/>
<evidence type="ECO:0000256" key="4">
    <source>
        <dbReference type="ARBA" id="ARBA00022801"/>
    </source>
</evidence>
<feature type="chain" id="PRO_5004563444" evidence="8">
    <location>
        <begin position="20"/>
        <end position="552"/>
    </location>
</feature>
<feature type="binding site" evidence="7">
    <location>
        <position position="234"/>
    </location>
    <ligand>
        <name>Zn(2+)</name>
        <dbReference type="ChEBI" id="CHEBI:29105"/>
        <label>2</label>
    </ligand>
</feature>
<reference evidence="9 10" key="1">
    <citation type="journal article" date="2012" name="Science">
        <title>The Paleozoic origin of enzymatic lignin decomposition reconstructed from 31 fungal genomes.</title>
        <authorList>
            <person name="Floudas D."/>
            <person name="Binder M."/>
            <person name="Riley R."/>
            <person name="Barry K."/>
            <person name="Blanchette R.A."/>
            <person name="Henrissat B."/>
            <person name="Martinez A.T."/>
            <person name="Otillar R."/>
            <person name="Spatafora J.W."/>
            <person name="Yadav J.S."/>
            <person name="Aerts A."/>
            <person name="Benoit I."/>
            <person name="Boyd A."/>
            <person name="Carlson A."/>
            <person name="Copeland A."/>
            <person name="Coutinho P.M."/>
            <person name="de Vries R.P."/>
            <person name="Ferreira P."/>
            <person name="Findley K."/>
            <person name="Foster B."/>
            <person name="Gaskell J."/>
            <person name="Glotzer D."/>
            <person name="Gorecki P."/>
            <person name="Heitman J."/>
            <person name="Hesse C."/>
            <person name="Hori C."/>
            <person name="Igarashi K."/>
            <person name="Jurgens J.A."/>
            <person name="Kallen N."/>
            <person name="Kersten P."/>
            <person name="Kohler A."/>
            <person name="Kuees U."/>
            <person name="Kumar T.K.A."/>
            <person name="Kuo A."/>
            <person name="LaButti K."/>
            <person name="Larrondo L.F."/>
            <person name="Lindquist E."/>
            <person name="Ling A."/>
            <person name="Lombard V."/>
            <person name="Lucas S."/>
            <person name="Lundell T."/>
            <person name="Martin R."/>
            <person name="McLaughlin D.J."/>
            <person name="Morgenstern I."/>
            <person name="Morin E."/>
            <person name="Murat C."/>
            <person name="Nagy L.G."/>
            <person name="Nolan M."/>
            <person name="Ohm R.A."/>
            <person name="Patyshakuliyeva A."/>
            <person name="Rokas A."/>
            <person name="Ruiz-Duenas F.J."/>
            <person name="Sabat G."/>
            <person name="Salamov A."/>
            <person name="Samejima M."/>
            <person name="Schmutz J."/>
            <person name="Slot J.C."/>
            <person name="St John F."/>
            <person name="Stenlid J."/>
            <person name="Sun H."/>
            <person name="Sun S."/>
            <person name="Syed K."/>
            <person name="Tsang A."/>
            <person name="Wiebenga A."/>
            <person name="Young D."/>
            <person name="Pisabarro A."/>
            <person name="Eastwood D.C."/>
            <person name="Martin F."/>
            <person name="Cullen D."/>
            <person name="Grigoriev I.V."/>
            <person name="Hibbett D.S."/>
        </authorList>
    </citation>
    <scope>NUCLEOTIDE SEQUENCE</scope>
    <source>
        <strain evidence="10">FP-58527</strain>
    </source>
</reference>
<feature type="active site" evidence="6">
    <location>
        <position position="138"/>
    </location>
</feature>
<dbReference type="GO" id="GO:0051603">
    <property type="term" value="P:proteolysis involved in protein catabolic process"/>
    <property type="evidence" value="ECO:0007669"/>
    <property type="project" value="TreeGrafter"/>
</dbReference>
<feature type="binding site" evidence="7">
    <location>
        <position position="521"/>
    </location>
    <ligand>
        <name>Zn(2+)</name>
        <dbReference type="ChEBI" id="CHEBI:29105"/>
        <label>1</label>
    </ligand>
</feature>
<dbReference type="InterPro" id="IPR017141">
    <property type="entry name" value="Pept_M20_carboxypep"/>
</dbReference>
<evidence type="ECO:0000313" key="9">
    <source>
        <dbReference type="EMBL" id="EPS93889.1"/>
    </source>
</evidence>
<dbReference type="PANTHER" id="PTHR45962">
    <property type="entry name" value="N-FATTY-ACYL-AMINO ACID SYNTHASE/HYDROLASE PM20D1"/>
    <property type="match status" value="1"/>
</dbReference>
<keyword evidence="4" id="KW-0378">Hydrolase</keyword>
<dbReference type="SUPFAM" id="SSF55031">
    <property type="entry name" value="Bacterial exopeptidase dimerisation domain"/>
    <property type="match status" value="1"/>
</dbReference>
<feature type="active site" description="Proton acceptor" evidence="6">
    <location>
        <position position="205"/>
    </location>
</feature>
<evidence type="ECO:0000256" key="5">
    <source>
        <dbReference type="ARBA" id="ARBA00022833"/>
    </source>
</evidence>
<feature type="binding site" evidence="7">
    <location>
        <position position="171"/>
    </location>
    <ligand>
        <name>Zn(2+)</name>
        <dbReference type="ChEBI" id="CHEBI:29105"/>
        <label>2</label>
    </ligand>
</feature>
<dbReference type="InterPro" id="IPR036264">
    <property type="entry name" value="Bact_exopeptidase_dim_dom"/>
</dbReference>
<evidence type="ECO:0000256" key="1">
    <source>
        <dbReference type="ARBA" id="ARBA00006247"/>
    </source>
</evidence>
<feature type="signal peptide" evidence="8">
    <location>
        <begin position="1"/>
        <end position="19"/>
    </location>
</feature>
<comment type="similarity">
    <text evidence="1">Belongs to the peptidase M20A family.</text>
</comment>
<keyword evidence="2" id="KW-0645">Protease</keyword>
<evidence type="ECO:0000256" key="8">
    <source>
        <dbReference type="SAM" id="SignalP"/>
    </source>
</evidence>
<protein>
    <submittedName>
        <fullName evidence="9">Uncharacterized protein</fullName>
    </submittedName>
</protein>
<sequence>MRQLLVCLLALSLVLCLYSDVPDLPQLCPQVPPLLPKLHGKLWGALERWFSTQRFADRTAELLGGAVRIPTEVYDAMAPVGEDPRWDVFSQLHQFLLQAFPLTHATLSLNKVNAYGLVYAWKGTDDTLKPLLLTAHQDVVPVDPSNAANWTNPPYSGYYDGVRVWGRGAADDKNGLISILTSVELLIERTFTPKRTVVLAFGFDEEAAGLQGACEIGKYLLQTYGESGFAMLVDEGDPIEDTYGVPFARPAVSEKGYFDLAIDVSAPGGHSSVPPRHTTIGLLASLLVAYEAAAPPSRLTRASPAYTHAQCLAAHAPRLPAALRTDIRAARTSDAALRRVEAALFAGDPALAARERTTQAVDVVWGGMKSNVLPERAGAVVNHRIAVHSSVTALKEHASAVLGPIAASLGLTFSAFGNTEDASSDSSAGHVRLSDAWGTALEPAPVSPTDSAQWRVLAGTIRAAGGPPAAGHPSLKEHDVVVVPSLLGGNTDTQFYWELTPHIFRYNHYYARKGPADGRIHAVDEACEVQALVGMVRFFVGLILNVDESEDL</sequence>
<dbReference type="PROSITE" id="PS00758">
    <property type="entry name" value="ARGE_DAPE_CPG2_1"/>
    <property type="match status" value="1"/>
</dbReference>
<keyword evidence="3 7" id="KW-0479">Metal-binding</keyword>
<dbReference type="eggNOG" id="KOG2275">
    <property type="taxonomic scope" value="Eukaryota"/>
</dbReference>
<dbReference type="GO" id="GO:0004181">
    <property type="term" value="F:metallocarboxypeptidase activity"/>
    <property type="evidence" value="ECO:0007669"/>
    <property type="project" value="InterPro"/>
</dbReference>
<evidence type="ECO:0000256" key="3">
    <source>
        <dbReference type="ARBA" id="ARBA00022723"/>
    </source>
</evidence>
<keyword evidence="8" id="KW-0732">Signal</keyword>
<dbReference type="InParanoid" id="S8F4K7"/>
<dbReference type="InterPro" id="IPR002933">
    <property type="entry name" value="Peptidase_M20"/>
</dbReference>
<feature type="binding site" evidence="7">
    <location>
        <position position="171"/>
    </location>
    <ligand>
        <name>Zn(2+)</name>
        <dbReference type="ChEBI" id="CHEBI:29105"/>
        <label>1</label>
    </ligand>
</feature>
<feature type="binding site" evidence="7">
    <location>
        <position position="206"/>
    </location>
    <ligand>
        <name>Zn(2+)</name>
        <dbReference type="ChEBI" id="CHEBI:29105"/>
        <label>1</label>
    </ligand>
</feature>
<evidence type="ECO:0000256" key="2">
    <source>
        <dbReference type="ARBA" id="ARBA00022670"/>
    </source>
</evidence>
<dbReference type="InterPro" id="IPR047177">
    <property type="entry name" value="Pept_M20A"/>
</dbReference>
<dbReference type="PANTHER" id="PTHR45962:SF1">
    <property type="entry name" value="N-FATTY-ACYL-AMINO ACID SYNTHASE_HYDROLASE PM20D1"/>
    <property type="match status" value="1"/>
</dbReference>
<accession>S8F4K7</accession>
<keyword evidence="10" id="KW-1185">Reference proteome</keyword>
<dbReference type="Pfam" id="PF01546">
    <property type="entry name" value="Peptidase_M20"/>
    <property type="match status" value="1"/>
</dbReference>
<dbReference type="OrthoDB" id="3064516at2759"/>
<dbReference type="CDD" id="cd05674">
    <property type="entry name" value="M20_yscS"/>
    <property type="match status" value="1"/>
</dbReference>
<dbReference type="SUPFAM" id="SSF53187">
    <property type="entry name" value="Zn-dependent exopeptidases"/>
    <property type="match status" value="1"/>
</dbReference>
<gene>
    <name evidence="9" type="ORF">FOMPIDRAFT_1033549</name>
</gene>
<keyword evidence="5 7" id="KW-0862">Zinc</keyword>
<dbReference type="PIRSF" id="PIRSF037217">
    <property type="entry name" value="Carboxypeptidase_S"/>
    <property type="match status" value="1"/>
</dbReference>
<evidence type="ECO:0000256" key="6">
    <source>
        <dbReference type="PIRSR" id="PIRSR037217-1"/>
    </source>
</evidence>
<dbReference type="Proteomes" id="UP000015241">
    <property type="component" value="Unassembled WGS sequence"/>
</dbReference>